<dbReference type="PANTHER" id="PTHR22933:SF43">
    <property type="entry name" value="LP10131P"/>
    <property type="match status" value="1"/>
</dbReference>
<feature type="compositionally biased region" description="Low complexity" evidence="1">
    <location>
        <begin position="362"/>
        <end position="375"/>
    </location>
</feature>
<feature type="region of interest" description="Disordered" evidence="1">
    <location>
        <begin position="202"/>
        <end position="258"/>
    </location>
</feature>
<feature type="compositionally biased region" description="Low complexity" evidence="1">
    <location>
        <begin position="206"/>
        <end position="226"/>
    </location>
</feature>
<dbReference type="PROSITE" id="PS50940">
    <property type="entry name" value="CHIT_BIND_II"/>
    <property type="match status" value="1"/>
</dbReference>
<feature type="compositionally biased region" description="Polar residues" evidence="1">
    <location>
        <begin position="386"/>
        <end position="418"/>
    </location>
</feature>
<feature type="compositionally biased region" description="Basic residues" evidence="1">
    <location>
        <begin position="565"/>
        <end position="575"/>
    </location>
</feature>
<dbReference type="SUPFAM" id="SSF57625">
    <property type="entry name" value="Invertebrate chitin-binding proteins"/>
    <property type="match status" value="1"/>
</dbReference>
<feature type="region of interest" description="Disordered" evidence="1">
    <location>
        <begin position="356"/>
        <end position="375"/>
    </location>
</feature>
<feature type="compositionally biased region" description="Basic and acidic residues" evidence="1">
    <location>
        <begin position="477"/>
        <end position="489"/>
    </location>
</feature>
<dbReference type="KEGG" id="csol:105362680"/>
<accession>A0AAJ7DW06</accession>
<dbReference type="GO" id="GO:0016301">
    <property type="term" value="F:kinase activity"/>
    <property type="evidence" value="ECO:0007669"/>
    <property type="project" value="UniProtKB-KW"/>
</dbReference>
<reference evidence="5" key="1">
    <citation type="submission" date="2025-08" db="UniProtKB">
        <authorList>
            <consortium name="RefSeq"/>
        </authorList>
    </citation>
    <scope>IDENTIFICATION</scope>
</reference>
<dbReference type="RefSeq" id="XP_011498465.1">
    <property type="nucleotide sequence ID" value="XM_011500163.1"/>
</dbReference>
<evidence type="ECO:0000313" key="4">
    <source>
        <dbReference type="Proteomes" id="UP000695007"/>
    </source>
</evidence>
<protein>
    <submittedName>
        <fullName evidence="5">Probable cyclin-dependent serine/threonine-protein kinase DDB_G0292550</fullName>
    </submittedName>
</protein>
<dbReference type="GO" id="GO:0005576">
    <property type="term" value="C:extracellular region"/>
    <property type="evidence" value="ECO:0007669"/>
    <property type="project" value="InterPro"/>
</dbReference>
<keyword evidence="4" id="KW-1185">Reference proteome</keyword>
<feature type="compositionally biased region" description="Polar residues" evidence="1">
    <location>
        <begin position="458"/>
        <end position="471"/>
    </location>
</feature>
<feature type="compositionally biased region" description="Polar residues" evidence="1">
    <location>
        <begin position="244"/>
        <end position="256"/>
    </location>
</feature>
<feature type="domain" description="Chitin-binding type-2" evidence="3">
    <location>
        <begin position="68"/>
        <end position="127"/>
    </location>
</feature>
<feature type="region of interest" description="Disordered" evidence="1">
    <location>
        <begin position="559"/>
        <end position="618"/>
    </location>
</feature>
<dbReference type="InterPro" id="IPR052976">
    <property type="entry name" value="Scoloptoxin-like"/>
</dbReference>
<feature type="signal peptide" evidence="2">
    <location>
        <begin position="1"/>
        <end position="20"/>
    </location>
</feature>
<feature type="chain" id="PRO_5042475765" evidence="2">
    <location>
        <begin position="21"/>
        <end position="691"/>
    </location>
</feature>
<dbReference type="Gene3D" id="2.170.140.10">
    <property type="entry name" value="Chitin binding domain"/>
    <property type="match status" value="1"/>
</dbReference>
<gene>
    <name evidence="5" type="primary">LOC105362680</name>
</gene>
<evidence type="ECO:0000256" key="1">
    <source>
        <dbReference type="SAM" id="MobiDB-lite"/>
    </source>
</evidence>
<dbReference type="GeneID" id="105362680"/>
<name>A0AAJ7DW06_9HYME</name>
<keyword evidence="2" id="KW-0732">Signal</keyword>
<keyword evidence="5" id="KW-0418">Kinase</keyword>
<organism evidence="4 5">
    <name type="scientific">Ceratosolen solmsi marchali</name>
    <dbReference type="NCBI Taxonomy" id="326594"/>
    <lineage>
        <taxon>Eukaryota</taxon>
        <taxon>Metazoa</taxon>
        <taxon>Ecdysozoa</taxon>
        <taxon>Arthropoda</taxon>
        <taxon>Hexapoda</taxon>
        <taxon>Insecta</taxon>
        <taxon>Pterygota</taxon>
        <taxon>Neoptera</taxon>
        <taxon>Endopterygota</taxon>
        <taxon>Hymenoptera</taxon>
        <taxon>Apocrita</taxon>
        <taxon>Proctotrupomorpha</taxon>
        <taxon>Chalcidoidea</taxon>
        <taxon>Agaonidae</taxon>
        <taxon>Agaoninae</taxon>
        <taxon>Ceratosolen</taxon>
    </lineage>
</organism>
<evidence type="ECO:0000313" key="5">
    <source>
        <dbReference type="RefSeq" id="XP_011498465.1"/>
    </source>
</evidence>
<proteinExistence type="predicted"/>
<dbReference type="AlphaFoldDB" id="A0AAJ7DW06"/>
<dbReference type="Pfam" id="PF01607">
    <property type="entry name" value="CBM_14"/>
    <property type="match status" value="1"/>
</dbReference>
<dbReference type="InterPro" id="IPR002557">
    <property type="entry name" value="Chitin-bd_dom"/>
</dbReference>
<feature type="region of interest" description="Disordered" evidence="1">
    <location>
        <begin position="384"/>
        <end position="424"/>
    </location>
</feature>
<feature type="region of interest" description="Disordered" evidence="1">
    <location>
        <begin position="458"/>
        <end position="498"/>
    </location>
</feature>
<dbReference type="Proteomes" id="UP000695007">
    <property type="component" value="Unplaced"/>
</dbReference>
<keyword evidence="5" id="KW-0808">Transferase</keyword>
<dbReference type="GO" id="GO:0008061">
    <property type="term" value="F:chitin binding"/>
    <property type="evidence" value="ECO:0007669"/>
    <property type="project" value="InterPro"/>
</dbReference>
<sequence length="691" mass="77483">MASKAIVVIIIAVSIVCVFTQTPVKLDERHLRVSPIDNDQLPGKGWQDSVPGLPGKDYPNLTSIPETSFSCEGKTPGGYYADVEARCQVFHVCSTQGSKSSFLCPSGSIFNQRHFVCDWWYDFECHEAPELYALNESLDEPEEPSSVEALHFNTLGAPSTDLSLASSGYTNNLREQANLLYEDYAPVKTLYTGAVLSKERAATIESSDSGNIQSGSSARSTSSGISNIDGTDIADDNHSRVRQKQSTYNRNGSARSNGLGLNELQLTYHQGENNGRTSNYAVERQSTTYLNRPSPNLDIVPRGFSKNRKNSQQTRATYQEFKRNDQNPGFFINNGLSNGFEESKYKASSKDNRYVEYDKSGNKNNDNNYDSNYDGRYQNYYKKSENNSLPQTNDNYSIEKNNVTNNSAHNNKYITTNINDNNQQSNYYENYYNEAERSEINSNRNLDASRYRYDQNFEASTANPQSFNPTSTEDDVDRERQREVDSVDLKRKRPQQQIHQRYNPSAFLIHEETSYNRQDDLSRSNANSEYPPILPHQMYTEPNLLSTLVPEVTTLANGDAEEPRHHARERTKYLGRRPAGGLPSGSGNGLPGANKILVGSDSVTGKPGMDDDSDQLPPPVTDTTGIWYQSTAAGWGKVESIYVPSQVNAEENTSNNISGNNNDYHDFEGYGQYANNATSSWNGDRIFHEQY</sequence>
<dbReference type="PANTHER" id="PTHR22933">
    <property type="entry name" value="FI18007P1-RELATED"/>
    <property type="match status" value="1"/>
</dbReference>
<evidence type="ECO:0000256" key="2">
    <source>
        <dbReference type="SAM" id="SignalP"/>
    </source>
</evidence>
<dbReference type="InterPro" id="IPR036508">
    <property type="entry name" value="Chitin-bd_dom_sf"/>
</dbReference>
<evidence type="ECO:0000259" key="3">
    <source>
        <dbReference type="PROSITE" id="PS50940"/>
    </source>
</evidence>